<evidence type="ECO:0000256" key="3">
    <source>
        <dbReference type="ARBA" id="ARBA00022692"/>
    </source>
</evidence>
<keyword evidence="8" id="KW-1185">Reference proteome</keyword>
<comment type="caution">
    <text evidence="7">The sequence shown here is derived from an EMBL/GenBank/DDBJ whole genome shotgun (WGS) entry which is preliminary data.</text>
</comment>
<accession>A0A2T7FY17</accession>
<organism evidence="7 8">
    <name type="scientific">Thalassorhabdomicrobium marinisediminis</name>
    <dbReference type="NCBI Taxonomy" id="2170577"/>
    <lineage>
        <taxon>Bacteria</taxon>
        <taxon>Pseudomonadati</taxon>
        <taxon>Pseudomonadota</taxon>
        <taxon>Alphaproteobacteria</taxon>
        <taxon>Rhodobacterales</taxon>
        <taxon>Paracoccaceae</taxon>
        <taxon>Thalassorhabdomicrobium</taxon>
    </lineage>
</organism>
<dbReference type="PANTHER" id="PTHR30026:SF20">
    <property type="entry name" value="OUTER MEMBRANE PROTEIN TOLC"/>
    <property type="match status" value="1"/>
</dbReference>
<evidence type="ECO:0000256" key="2">
    <source>
        <dbReference type="ARBA" id="ARBA00022452"/>
    </source>
</evidence>
<dbReference type="GO" id="GO:0015288">
    <property type="term" value="F:porin activity"/>
    <property type="evidence" value="ECO:0007669"/>
    <property type="project" value="TreeGrafter"/>
</dbReference>
<gene>
    <name evidence="7" type="ORF">DC363_07910</name>
</gene>
<dbReference type="EMBL" id="QCYG01000004">
    <property type="protein sequence ID" value="PVA07055.1"/>
    <property type="molecule type" value="Genomic_DNA"/>
</dbReference>
<dbReference type="Gene3D" id="1.20.1600.10">
    <property type="entry name" value="Outer membrane efflux proteins (OEP)"/>
    <property type="match status" value="1"/>
</dbReference>
<evidence type="ECO:0000313" key="7">
    <source>
        <dbReference type="EMBL" id="PVA07055.1"/>
    </source>
</evidence>
<dbReference type="GO" id="GO:0015562">
    <property type="term" value="F:efflux transmembrane transporter activity"/>
    <property type="evidence" value="ECO:0007669"/>
    <property type="project" value="InterPro"/>
</dbReference>
<dbReference type="GO" id="GO:1990281">
    <property type="term" value="C:efflux pump complex"/>
    <property type="evidence" value="ECO:0007669"/>
    <property type="project" value="TreeGrafter"/>
</dbReference>
<comment type="subcellular location">
    <subcellularLocation>
        <location evidence="1">Cell outer membrane</location>
    </subcellularLocation>
</comment>
<dbReference type="InterPro" id="IPR051906">
    <property type="entry name" value="TolC-like"/>
</dbReference>
<dbReference type="AlphaFoldDB" id="A0A2T7FY17"/>
<dbReference type="OrthoDB" id="7790365at2"/>
<evidence type="ECO:0000256" key="6">
    <source>
        <dbReference type="SAM" id="MobiDB-lite"/>
    </source>
</evidence>
<keyword evidence="2" id="KW-1134">Transmembrane beta strand</keyword>
<dbReference type="SUPFAM" id="SSF56954">
    <property type="entry name" value="Outer membrane efflux proteins (OEP)"/>
    <property type="match status" value="1"/>
</dbReference>
<evidence type="ECO:0000256" key="1">
    <source>
        <dbReference type="ARBA" id="ARBA00004442"/>
    </source>
</evidence>
<dbReference type="RefSeq" id="WP_108640590.1">
    <property type="nucleotide sequence ID" value="NZ_QCYG01000004.1"/>
</dbReference>
<name>A0A2T7FY17_9RHOB</name>
<keyword evidence="4" id="KW-0472">Membrane</keyword>
<reference evidence="7 8" key="1">
    <citation type="submission" date="2018-04" db="EMBL/GenBank/DDBJ databases">
        <title>Pelagivirga bohaiensis gen. nov., sp. nov., a bacterium isolated from the Bohai Sea.</title>
        <authorList>
            <person name="Ji X."/>
        </authorList>
    </citation>
    <scope>NUCLEOTIDE SEQUENCE [LARGE SCALE GENOMIC DNA]</scope>
    <source>
        <strain evidence="7 8">BH-SD16</strain>
    </source>
</reference>
<protein>
    <submittedName>
        <fullName evidence="7">Transporter</fullName>
    </submittedName>
</protein>
<dbReference type="Proteomes" id="UP000244817">
    <property type="component" value="Unassembled WGS sequence"/>
</dbReference>
<evidence type="ECO:0000256" key="5">
    <source>
        <dbReference type="ARBA" id="ARBA00023237"/>
    </source>
</evidence>
<dbReference type="PANTHER" id="PTHR30026">
    <property type="entry name" value="OUTER MEMBRANE PROTEIN TOLC"/>
    <property type="match status" value="1"/>
</dbReference>
<keyword evidence="3" id="KW-0812">Transmembrane</keyword>
<sequence>MGQAKNFTTSAMTLAVLTALGGCMGEGLGGDIVSRAGGLVADGQSFVGGLMPGAGARERAPDAPALDGELSNGDRSDTIDALLNRRSVLRDGPYAQVAKAVLAANSRAAEADLRAAMLRAEARELNWLPQLGPSISLTSLGSVVASLLVEQTLFDGGANRAAREFARADVEVAAVTLALDTNDRVYQALDLYLTAQAADARAAVNAGGMARMERFEYVMSERVRAGINDRADLQLVQQKLTQMRSDLLEDQEAAAAARAELAAMANGPLDGVTGLSDLGDVVGTAQPLEVMKVAAEGTRGLAEARALQAGYVPRVTASGTVGQSDSAGLNIGIPNGFGFGRGAERAALEAMADAADRQVLEQREDSARDVAAIRGRVTSLARRRANIGTIIEQARANYTLFEQQLRAGQRTVPEVVGVFRTKLNAEREAVTLTYDLARQELLLARLYGTLVDGEDI</sequence>
<keyword evidence="5" id="KW-0998">Cell outer membrane</keyword>
<feature type="region of interest" description="Disordered" evidence="6">
    <location>
        <begin position="52"/>
        <end position="72"/>
    </location>
</feature>
<dbReference type="GO" id="GO:0009279">
    <property type="term" value="C:cell outer membrane"/>
    <property type="evidence" value="ECO:0007669"/>
    <property type="project" value="UniProtKB-SubCell"/>
</dbReference>
<evidence type="ECO:0000256" key="4">
    <source>
        <dbReference type="ARBA" id="ARBA00023136"/>
    </source>
</evidence>
<proteinExistence type="predicted"/>
<evidence type="ECO:0000313" key="8">
    <source>
        <dbReference type="Proteomes" id="UP000244817"/>
    </source>
</evidence>
<dbReference type="PROSITE" id="PS51257">
    <property type="entry name" value="PROKAR_LIPOPROTEIN"/>
    <property type="match status" value="1"/>
</dbReference>